<dbReference type="EMBL" id="VORO01000006">
    <property type="protein sequence ID" value="TXD89601.1"/>
    <property type="molecule type" value="Genomic_DNA"/>
</dbReference>
<dbReference type="InterPro" id="IPR035901">
    <property type="entry name" value="GIY-YIG_endonuc_sf"/>
</dbReference>
<dbReference type="RefSeq" id="WP_147085959.1">
    <property type="nucleotide sequence ID" value="NZ_VORM01000012.1"/>
</dbReference>
<feature type="domain" description="GIY-YIG" evidence="1">
    <location>
        <begin position="1"/>
        <end position="74"/>
    </location>
</feature>
<dbReference type="Gene3D" id="3.40.1440.10">
    <property type="entry name" value="GIY-YIG endonuclease"/>
    <property type="match status" value="1"/>
</dbReference>
<evidence type="ECO:0000313" key="2">
    <source>
        <dbReference type="EMBL" id="TXD89601.1"/>
    </source>
</evidence>
<dbReference type="Pfam" id="PF01541">
    <property type="entry name" value="GIY-YIG"/>
    <property type="match status" value="1"/>
</dbReference>
<evidence type="ECO:0000259" key="1">
    <source>
        <dbReference type="PROSITE" id="PS50164"/>
    </source>
</evidence>
<dbReference type="InterPro" id="IPR000305">
    <property type="entry name" value="GIY-YIG_endonuc"/>
</dbReference>
<evidence type="ECO:0000313" key="3">
    <source>
        <dbReference type="Proteomes" id="UP000321578"/>
    </source>
</evidence>
<keyword evidence="3" id="KW-1185">Reference proteome</keyword>
<reference evidence="2 3" key="1">
    <citation type="submission" date="2019-08" db="EMBL/GenBank/DDBJ databases">
        <title>Genomes of Subsaximicrobium wynnwilliamsii strains.</title>
        <authorList>
            <person name="Bowman J.P."/>
        </authorList>
    </citation>
    <scope>NUCLEOTIDE SEQUENCE [LARGE SCALE GENOMIC DNA]</scope>
    <source>
        <strain evidence="2 3">2-80-2</strain>
    </source>
</reference>
<gene>
    <name evidence="2" type="ORF">ESY86_07385</name>
</gene>
<dbReference type="Proteomes" id="UP000321578">
    <property type="component" value="Unassembled WGS sequence"/>
</dbReference>
<dbReference type="PROSITE" id="PS50164">
    <property type="entry name" value="GIY_YIG"/>
    <property type="match status" value="1"/>
</dbReference>
<organism evidence="2 3">
    <name type="scientific">Subsaximicrobium wynnwilliamsii</name>
    <dbReference type="NCBI Taxonomy" id="291179"/>
    <lineage>
        <taxon>Bacteria</taxon>
        <taxon>Pseudomonadati</taxon>
        <taxon>Bacteroidota</taxon>
        <taxon>Flavobacteriia</taxon>
        <taxon>Flavobacteriales</taxon>
        <taxon>Flavobacteriaceae</taxon>
        <taxon>Subsaximicrobium</taxon>
    </lineage>
</organism>
<comment type="caution">
    <text evidence="2">The sequence shown here is derived from an EMBL/GenBank/DDBJ whole genome shotgun (WGS) entry which is preliminary data.</text>
</comment>
<proteinExistence type="predicted"/>
<dbReference type="OrthoDB" id="1495241at2"/>
<name>A0A5C6ZJU0_9FLAO</name>
<dbReference type="SUPFAM" id="SSF82771">
    <property type="entry name" value="GIY-YIG endonuclease"/>
    <property type="match status" value="1"/>
</dbReference>
<protein>
    <submittedName>
        <fullName evidence="2">GIY-YIG nuclease family protein</fullName>
    </submittedName>
</protein>
<accession>A0A5C6ZJU0</accession>
<sequence length="74" mass="8975">MNHCVYILYSEKLDRFYVGYTSNLDLRLIFHQNPEQRKYTHNAKDWALYHKIDCSSKRQGLSIETHIKRMKSKI</sequence>
<dbReference type="CDD" id="cd10449">
    <property type="entry name" value="GIY-YIG_SLX1_like"/>
    <property type="match status" value="1"/>
</dbReference>
<dbReference type="AlphaFoldDB" id="A0A5C6ZJU0"/>